<dbReference type="PROSITE" id="PS50928">
    <property type="entry name" value="ABC_TM1"/>
    <property type="match status" value="1"/>
</dbReference>
<dbReference type="Gene3D" id="1.10.3720.10">
    <property type="entry name" value="MetI-like"/>
    <property type="match status" value="1"/>
</dbReference>
<sequence>MGFFDFLSERRDDMITLGIQHIWLVAIAVAISASIGVILGIIAYQRPKLRAAILSVTSAFLTVPSFALFVLLLPLVGLGAPPVIIALTLYGLLPVVRNTITGLREVDPAIIESAQGMGMGRRQRLLKIELPMAWPVIITGIRVTTVMLVGIATIGAIVLGPGYGSLIFDGLGHAGVPVAVNLVLAGIIGTIIVAIIFDALFTLIGRLTTSRGLR</sequence>
<evidence type="ECO:0000256" key="5">
    <source>
        <dbReference type="ARBA" id="ARBA00023136"/>
    </source>
</evidence>
<dbReference type="FunFam" id="1.10.3720.10:FF:000001">
    <property type="entry name" value="Glycine betaine ABC transporter, permease"/>
    <property type="match status" value="1"/>
</dbReference>
<dbReference type="GO" id="GO:0031460">
    <property type="term" value="P:glycine betaine transport"/>
    <property type="evidence" value="ECO:0007669"/>
    <property type="project" value="TreeGrafter"/>
</dbReference>
<keyword evidence="2 6" id="KW-0813">Transport</keyword>
<organism evidence="8 9">
    <name type="scientific">Antricoccus suffuscus</name>
    <dbReference type="NCBI Taxonomy" id="1629062"/>
    <lineage>
        <taxon>Bacteria</taxon>
        <taxon>Bacillati</taxon>
        <taxon>Actinomycetota</taxon>
        <taxon>Actinomycetes</taxon>
        <taxon>Geodermatophilales</taxon>
        <taxon>Antricoccaceae</taxon>
        <taxon>Antricoccus</taxon>
    </lineage>
</organism>
<reference evidence="8 9" key="1">
    <citation type="submission" date="2018-03" db="EMBL/GenBank/DDBJ databases">
        <title>Genomic Encyclopedia of Archaeal and Bacterial Type Strains, Phase II (KMG-II): from individual species to whole genera.</title>
        <authorList>
            <person name="Goeker M."/>
        </authorList>
    </citation>
    <scope>NUCLEOTIDE SEQUENCE [LARGE SCALE GENOMIC DNA]</scope>
    <source>
        <strain evidence="8 9">DSM 100065</strain>
    </source>
</reference>
<protein>
    <submittedName>
        <fullName evidence="8">Osmoprotectant transport system permease protein</fullName>
    </submittedName>
</protein>
<dbReference type="AlphaFoldDB" id="A0A2T0ZXV1"/>
<dbReference type="PANTHER" id="PTHR30177">
    <property type="entry name" value="GLYCINE BETAINE/L-PROLINE TRANSPORT SYSTEM PERMEASE PROTEIN PROW"/>
    <property type="match status" value="1"/>
</dbReference>
<dbReference type="OrthoDB" id="9801163at2"/>
<dbReference type="SUPFAM" id="SSF161098">
    <property type="entry name" value="MetI-like"/>
    <property type="match status" value="1"/>
</dbReference>
<feature type="transmembrane region" description="Helical" evidence="6">
    <location>
        <begin position="132"/>
        <end position="159"/>
    </location>
</feature>
<comment type="similarity">
    <text evidence="6">Belongs to the binding-protein-dependent transport system permease family.</text>
</comment>
<dbReference type="PANTHER" id="PTHR30177:SF4">
    <property type="entry name" value="OSMOPROTECTANT IMPORT PERMEASE PROTEIN OSMW"/>
    <property type="match status" value="1"/>
</dbReference>
<feature type="transmembrane region" description="Helical" evidence="6">
    <location>
        <begin position="179"/>
        <end position="204"/>
    </location>
</feature>
<evidence type="ECO:0000259" key="7">
    <source>
        <dbReference type="PROSITE" id="PS50928"/>
    </source>
</evidence>
<feature type="transmembrane region" description="Helical" evidence="6">
    <location>
        <begin position="51"/>
        <end position="72"/>
    </location>
</feature>
<name>A0A2T0ZXV1_9ACTN</name>
<keyword evidence="5 6" id="KW-0472">Membrane</keyword>
<dbReference type="Pfam" id="PF00528">
    <property type="entry name" value="BPD_transp_1"/>
    <property type="match status" value="1"/>
</dbReference>
<evidence type="ECO:0000256" key="4">
    <source>
        <dbReference type="ARBA" id="ARBA00022989"/>
    </source>
</evidence>
<evidence type="ECO:0000313" key="8">
    <source>
        <dbReference type="EMBL" id="PRZ40908.1"/>
    </source>
</evidence>
<keyword evidence="3 6" id="KW-0812">Transmembrane</keyword>
<feature type="domain" description="ABC transmembrane type-1" evidence="7">
    <location>
        <begin position="18"/>
        <end position="201"/>
    </location>
</feature>
<keyword evidence="4 6" id="KW-1133">Transmembrane helix</keyword>
<dbReference type="InterPro" id="IPR000515">
    <property type="entry name" value="MetI-like"/>
</dbReference>
<feature type="transmembrane region" description="Helical" evidence="6">
    <location>
        <begin position="20"/>
        <end position="44"/>
    </location>
</feature>
<evidence type="ECO:0000256" key="2">
    <source>
        <dbReference type="ARBA" id="ARBA00022448"/>
    </source>
</evidence>
<dbReference type="GO" id="GO:0055085">
    <property type="term" value="P:transmembrane transport"/>
    <property type="evidence" value="ECO:0007669"/>
    <property type="project" value="InterPro"/>
</dbReference>
<feature type="transmembrane region" description="Helical" evidence="6">
    <location>
        <begin position="78"/>
        <end position="96"/>
    </location>
</feature>
<evidence type="ECO:0000256" key="3">
    <source>
        <dbReference type="ARBA" id="ARBA00022692"/>
    </source>
</evidence>
<proteinExistence type="inferred from homology"/>
<comment type="caution">
    <text evidence="8">The sequence shown here is derived from an EMBL/GenBank/DDBJ whole genome shotgun (WGS) entry which is preliminary data.</text>
</comment>
<keyword evidence="9" id="KW-1185">Reference proteome</keyword>
<comment type="subcellular location">
    <subcellularLocation>
        <location evidence="6">Cell membrane</location>
        <topology evidence="6">Multi-pass membrane protein</topology>
    </subcellularLocation>
    <subcellularLocation>
        <location evidence="1">Membrane</location>
        <topology evidence="1">Multi-pass membrane protein</topology>
    </subcellularLocation>
</comment>
<dbReference type="InterPro" id="IPR035906">
    <property type="entry name" value="MetI-like_sf"/>
</dbReference>
<dbReference type="Proteomes" id="UP000237752">
    <property type="component" value="Unassembled WGS sequence"/>
</dbReference>
<evidence type="ECO:0000313" key="9">
    <source>
        <dbReference type="Proteomes" id="UP000237752"/>
    </source>
</evidence>
<accession>A0A2T0ZXV1</accession>
<dbReference type="InterPro" id="IPR051204">
    <property type="entry name" value="ABC_transp_perm/SBD"/>
</dbReference>
<dbReference type="GO" id="GO:0005886">
    <property type="term" value="C:plasma membrane"/>
    <property type="evidence" value="ECO:0007669"/>
    <property type="project" value="UniProtKB-SubCell"/>
</dbReference>
<dbReference type="EMBL" id="PVUE01000013">
    <property type="protein sequence ID" value="PRZ40908.1"/>
    <property type="molecule type" value="Genomic_DNA"/>
</dbReference>
<dbReference type="RefSeq" id="WP_106349840.1">
    <property type="nucleotide sequence ID" value="NZ_PVUE01000013.1"/>
</dbReference>
<gene>
    <name evidence="8" type="ORF">CLV47_11374</name>
</gene>
<evidence type="ECO:0000256" key="6">
    <source>
        <dbReference type="RuleBase" id="RU363032"/>
    </source>
</evidence>
<evidence type="ECO:0000256" key="1">
    <source>
        <dbReference type="ARBA" id="ARBA00004141"/>
    </source>
</evidence>
<dbReference type="CDD" id="cd06261">
    <property type="entry name" value="TM_PBP2"/>
    <property type="match status" value="1"/>
</dbReference>